<protein>
    <submittedName>
        <fullName evidence="1">Uncharacterized protein</fullName>
    </submittedName>
</protein>
<reference evidence="1 2" key="2">
    <citation type="submission" date="2021-02" db="EMBL/GenBank/DDBJ databases">
        <title>Sulfurospirillum tamanensis sp. nov.</title>
        <authorList>
            <person name="Frolova A."/>
            <person name="Merkel A."/>
            <person name="Slobodkin A."/>
        </authorList>
    </citation>
    <scope>NUCLEOTIDE SEQUENCE [LARGE SCALE GENOMIC DNA]</scope>
    <source>
        <strain evidence="1 2">T05b</strain>
    </source>
</reference>
<comment type="caution">
    <text evidence="1">The sequence shown here is derived from an EMBL/GenBank/DDBJ whole genome shotgun (WGS) entry which is preliminary data.</text>
</comment>
<evidence type="ECO:0000313" key="2">
    <source>
        <dbReference type="Proteomes" id="UP000703590"/>
    </source>
</evidence>
<name>A0ABS2WTQ1_9BACT</name>
<organism evidence="1 2">
    <name type="scientific">Sulfurospirillum tamanense</name>
    <dbReference type="NCBI Taxonomy" id="2813362"/>
    <lineage>
        <taxon>Bacteria</taxon>
        <taxon>Pseudomonadati</taxon>
        <taxon>Campylobacterota</taxon>
        <taxon>Epsilonproteobacteria</taxon>
        <taxon>Campylobacterales</taxon>
        <taxon>Sulfurospirillaceae</taxon>
        <taxon>Sulfurospirillum</taxon>
    </lineage>
</organism>
<evidence type="ECO:0000313" key="1">
    <source>
        <dbReference type="EMBL" id="MBN2965036.1"/>
    </source>
</evidence>
<dbReference type="RefSeq" id="WP_205459583.1">
    <property type="nucleotide sequence ID" value="NZ_JAFHKK010000022.1"/>
</dbReference>
<reference evidence="1 2" key="3">
    <citation type="submission" date="2021-02" db="EMBL/GenBank/DDBJ databases">
        <authorList>
            <person name="Merkel A.Y."/>
        </authorList>
    </citation>
    <scope>NUCLEOTIDE SEQUENCE [LARGE SCALE GENOMIC DNA]</scope>
    <source>
        <strain evidence="1 2">T05b</strain>
    </source>
</reference>
<reference evidence="2" key="1">
    <citation type="submission" date="2021-02" db="EMBL/GenBank/DDBJ databases">
        <title>Sulfurospirillum tamanensis sp. nov.</title>
        <authorList>
            <person name="Merkel A.Y."/>
        </authorList>
    </citation>
    <scope>NUCLEOTIDE SEQUENCE [LARGE SCALE GENOMIC DNA]</scope>
    <source>
        <strain evidence="2">T05b</strain>
    </source>
</reference>
<gene>
    <name evidence="1" type="ORF">JWV37_09610</name>
</gene>
<sequence>MNKTFFTPENLEAMRALNARIALFQHKILKEAMALDTQLQKRVADEKDWLVDYEMEAHIAFYLKASDSAYDEESDNLLVVHNEYLKGIADEDVESAWRWSGNHNEFSAWKHPMRGEHHCWWFHHLYDHTHLGWEDLLRIGRIWGDLHVYYQYENKDTKATI</sequence>
<proteinExistence type="predicted"/>
<keyword evidence="2" id="KW-1185">Reference proteome</keyword>
<accession>A0ABS2WTQ1</accession>
<dbReference type="Proteomes" id="UP000703590">
    <property type="component" value="Unassembled WGS sequence"/>
</dbReference>
<dbReference type="EMBL" id="JAFHKK010000022">
    <property type="protein sequence ID" value="MBN2965036.1"/>
    <property type="molecule type" value="Genomic_DNA"/>
</dbReference>